<comment type="caution">
    <text evidence="2">The sequence shown here is derived from an EMBL/GenBank/DDBJ whole genome shotgun (WGS) entry which is preliminary data.</text>
</comment>
<dbReference type="Proteomes" id="UP000292003">
    <property type="component" value="Unassembled WGS sequence"/>
</dbReference>
<evidence type="ECO:0000259" key="1">
    <source>
        <dbReference type="Pfam" id="PF00561"/>
    </source>
</evidence>
<dbReference type="PRINTS" id="PR00111">
    <property type="entry name" value="ABHYDROLASE"/>
</dbReference>
<dbReference type="PANTHER" id="PTHR43433:SF5">
    <property type="entry name" value="AB HYDROLASE-1 DOMAIN-CONTAINING PROTEIN"/>
    <property type="match status" value="1"/>
</dbReference>
<dbReference type="PANTHER" id="PTHR43433">
    <property type="entry name" value="HYDROLASE, ALPHA/BETA FOLD FAMILY PROTEIN"/>
    <property type="match status" value="1"/>
</dbReference>
<gene>
    <name evidence="2" type="ORF">EWH70_34785</name>
</gene>
<reference evidence="2 3" key="1">
    <citation type="submission" date="2019-02" db="EMBL/GenBank/DDBJ databases">
        <title>Draft genome sequence of Amycolatopsis sp. 8-3EHSu isolated from roots of Suaeda maritima.</title>
        <authorList>
            <person name="Duangmal K."/>
            <person name="Chantavorakit T."/>
        </authorList>
    </citation>
    <scope>NUCLEOTIDE SEQUENCE [LARGE SCALE GENOMIC DNA]</scope>
    <source>
        <strain evidence="2 3">8-3EHSu</strain>
    </source>
</reference>
<dbReference type="AlphaFoldDB" id="A0A4Q7IWP5"/>
<dbReference type="Pfam" id="PF00561">
    <property type="entry name" value="Abhydrolase_1"/>
    <property type="match status" value="1"/>
</dbReference>
<keyword evidence="2" id="KW-0378">Hydrolase</keyword>
<keyword evidence="3" id="KW-1185">Reference proteome</keyword>
<feature type="domain" description="AB hydrolase-1" evidence="1">
    <location>
        <begin position="5"/>
        <end position="236"/>
    </location>
</feature>
<protein>
    <submittedName>
        <fullName evidence="2">Alpha/beta fold hydrolase</fullName>
    </submittedName>
</protein>
<name>A0A4Q7IWP5_9PSEU</name>
<accession>A0A4Q7IWP5</accession>
<evidence type="ECO:0000313" key="2">
    <source>
        <dbReference type="EMBL" id="RZQ59350.1"/>
    </source>
</evidence>
<dbReference type="RefSeq" id="WP_130479854.1">
    <property type="nucleotide sequence ID" value="NZ_SFCC01000026.1"/>
</dbReference>
<evidence type="ECO:0000313" key="3">
    <source>
        <dbReference type="Proteomes" id="UP000292003"/>
    </source>
</evidence>
<proteinExistence type="predicted"/>
<sequence>MAELPLVLLHAFPVDSRMWNGVRATLAARTRLITPDQRGLGRSPMPETDREPSLDDAAADVVALLDKLELEQVVLGGCSMGGYLTMAVLRRAPERIGGLVFIDTKATADAPAAAANRHNVAERAERTGSVAWLAPSMVSKLVSKGTLYRRQDVVDDLRGWISAQPPAGVAWAQRAMAARPDSTDLLREADVPALVLVGAEDGITPPAEARAMADALPKARLVELPRAGHLSPLDDPAGVADAIVRWYDSW</sequence>
<dbReference type="Gene3D" id="3.40.50.1820">
    <property type="entry name" value="alpha/beta hydrolase"/>
    <property type="match status" value="1"/>
</dbReference>
<dbReference type="GO" id="GO:0016787">
    <property type="term" value="F:hydrolase activity"/>
    <property type="evidence" value="ECO:0007669"/>
    <property type="project" value="UniProtKB-KW"/>
</dbReference>
<dbReference type="OrthoDB" id="9785847at2"/>
<dbReference type="SUPFAM" id="SSF53474">
    <property type="entry name" value="alpha/beta-Hydrolases"/>
    <property type="match status" value="1"/>
</dbReference>
<dbReference type="InterPro" id="IPR000073">
    <property type="entry name" value="AB_hydrolase_1"/>
</dbReference>
<dbReference type="InterPro" id="IPR050471">
    <property type="entry name" value="AB_hydrolase"/>
</dbReference>
<organism evidence="2 3">
    <name type="scientific">Amycolatopsis suaedae</name>
    <dbReference type="NCBI Taxonomy" id="2510978"/>
    <lineage>
        <taxon>Bacteria</taxon>
        <taxon>Bacillati</taxon>
        <taxon>Actinomycetota</taxon>
        <taxon>Actinomycetes</taxon>
        <taxon>Pseudonocardiales</taxon>
        <taxon>Pseudonocardiaceae</taxon>
        <taxon>Amycolatopsis</taxon>
    </lineage>
</organism>
<dbReference type="EMBL" id="SFCC01000026">
    <property type="protein sequence ID" value="RZQ59350.1"/>
    <property type="molecule type" value="Genomic_DNA"/>
</dbReference>
<dbReference type="InterPro" id="IPR029058">
    <property type="entry name" value="AB_hydrolase_fold"/>
</dbReference>